<reference evidence="3" key="1">
    <citation type="journal article" date="2014" name="Int. J. Syst. Evol. Microbiol.">
        <title>Complete genome sequence of Corynebacterium casei LMG S-19264T (=DSM 44701T), isolated from a smear-ripened cheese.</title>
        <authorList>
            <consortium name="US DOE Joint Genome Institute (JGI-PGF)"/>
            <person name="Walter F."/>
            <person name="Albersmeier A."/>
            <person name="Kalinowski J."/>
            <person name="Ruckert C."/>
        </authorList>
    </citation>
    <scope>NUCLEOTIDE SEQUENCE</scope>
    <source>
        <strain evidence="3">CGMCC 1.16012</strain>
    </source>
</reference>
<dbReference type="OrthoDB" id="9793083at2"/>
<reference evidence="3" key="2">
    <citation type="submission" date="2020-09" db="EMBL/GenBank/DDBJ databases">
        <authorList>
            <person name="Sun Q."/>
            <person name="Zhou Y."/>
        </authorList>
    </citation>
    <scope>NUCLEOTIDE SEQUENCE</scope>
    <source>
        <strain evidence="3">CGMCC 1.16012</strain>
    </source>
</reference>
<dbReference type="PANTHER" id="PTHR43798:SF31">
    <property type="entry name" value="AB HYDROLASE SUPERFAMILY PROTEIN YCLE"/>
    <property type="match status" value="1"/>
</dbReference>
<dbReference type="RefSeq" id="WP_095595453.1">
    <property type="nucleotide sequence ID" value="NZ_BMKN01000003.1"/>
</dbReference>
<evidence type="ECO:0000313" key="4">
    <source>
        <dbReference type="Proteomes" id="UP000606730"/>
    </source>
</evidence>
<dbReference type="GO" id="GO:0042952">
    <property type="term" value="P:beta-ketoadipate pathway"/>
    <property type="evidence" value="ECO:0007669"/>
    <property type="project" value="InterPro"/>
</dbReference>
<evidence type="ECO:0000259" key="2">
    <source>
        <dbReference type="Pfam" id="PF12697"/>
    </source>
</evidence>
<dbReference type="Pfam" id="PF12697">
    <property type="entry name" value="Abhydrolase_6"/>
    <property type="match status" value="1"/>
</dbReference>
<dbReference type="InterPro" id="IPR000073">
    <property type="entry name" value="AB_hydrolase_1"/>
</dbReference>
<keyword evidence="4" id="KW-1185">Reference proteome</keyword>
<dbReference type="GO" id="GO:0016020">
    <property type="term" value="C:membrane"/>
    <property type="evidence" value="ECO:0007669"/>
    <property type="project" value="TreeGrafter"/>
</dbReference>
<protein>
    <submittedName>
        <fullName evidence="3">3-oxoadipate enol-lactonase</fullName>
    </submittedName>
</protein>
<dbReference type="EMBL" id="BMKN01000003">
    <property type="protein sequence ID" value="GGE60922.1"/>
    <property type="molecule type" value="Genomic_DNA"/>
</dbReference>
<dbReference type="SUPFAM" id="SSF53474">
    <property type="entry name" value="alpha/beta-Hydrolases"/>
    <property type="match status" value="1"/>
</dbReference>
<evidence type="ECO:0000313" key="3">
    <source>
        <dbReference type="EMBL" id="GGE60922.1"/>
    </source>
</evidence>
<dbReference type="PANTHER" id="PTHR43798">
    <property type="entry name" value="MONOACYLGLYCEROL LIPASE"/>
    <property type="match status" value="1"/>
</dbReference>
<organism evidence="3 4">
    <name type="scientific">Actibacterium pelagium</name>
    <dbReference type="NCBI Taxonomy" id="2029103"/>
    <lineage>
        <taxon>Bacteria</taxon>
        <taxon>Pseudomonadati</taxon>
        <taxon>Pseudomonadota</taxon>
        <taxon>Alphaproteobacteria</taxon>
        <taxon>Rhodobacterales</taxon>
        <taxon>Roseobacteraceae</taxon>
        <taxon>Actibacterium</taxon>
    </lineage>
</organism>
<dbReference type="PRINTS" id="PR00111">
    <property type="entry name" value="ABHYDROLASE"/>
</dbReference>
<dbReference type="AlphaFoldDB" id="A0A917ALP8"/>
<feature type="domain" description="AB hydrolase-1" evidence="2">
    <location>
        <begin position="22"/>
        <end position="248"/>
    </location>
</feature>
<evidence type="ECO:0000256" key="1">
    <source>
        <dbReference type="ARBA" id="ARBA00022801"/>
    </source>
</evidence>
<dbReference type="InterPro" id="IPR050266">
    <property type="entry name" value="AB_hydrolase_sf"/>
</dbReference>
<keyword evidence="1" id="KW-0378">Hydrolase</keyword>
<dbReference type="Gene3D" id="3.40.50.1820">
    <property type="entry name" value="alpha/beta hydrolase"/>
    <property type="match status" value="1"/>
</dbReference>
<gene>
    <name evidence="3" type="ORF">GCM10011517_30550</name>
</gene>
<dbReference type="InterPro" id="IPR029058">
    <property type="entry name" value="AB_hydrolase_fold"/>
</dbReference>
<dbReference type="Proteomes" id="UP000606730">
    <property type="component" value="Unassembled WGS sequence"/>
</dbReference>
<name>A0A917ALP8_9RHOB</name>
<sequence>MPICDLGDVQLNYTDQGSGPAVVFAHALGTSKKIWEPILPLMPQGLRLVTYDGRGHGASSVPDGPYSMGALVRDAERFLDALDIRDCVFVGLSLGGMVAQGLAVKRLDQVRAMVLSNTAAKIGQPKQWQERADIARAQGVGALCDVVMPRWFTKKFLDAGLQQPWVEMMAATPVEGYCGSCAAISGTDFYTPTSGLTLPTLALASSFDGTTPADLVRETADLIKGSRFHLFRNAGHMPCIEVPEDYAAVLTGFLRDIAHG</sequence>
<comment type="caution">
    <text evidence="3">The sequence shown here is derived from an EMBL/GenBank/DDBJ whole genome shotgun (WGS) entry which is preliminary data.</text>
</comment>
<dbReference type="InterPro" id="IPR026968">
    <property type="entry name" value="PcaD/CatD"/>
</dbReference>
<accession>A0A917ALP8</accession>
<dbReference type="GO" id="GO:0047570">
    <property type="term" value="F:3-oxoadipate enol-lactonase activity"/>
    <property type="evidence" value="ECO:0007669"/>
    <property type="project" value="InterPro"/>
</dbReference>
<dbReference type="NCBIfam" id="TIGR02427">
    <property type="entry name" value="protocat_pcaD"/>
    <property type="match status" value="1"/>
</dbReference>
<proteinExistence type="predicted"/>